<dbReference type="GO" id="GO:0006281">
    <property type="term" value="P:DNA repair"/>
    <property type="evidence" value="ECO:0007669"/>
    <property type="project" value="InterPro"/>
</dbReference>
<dbReference type="EMBL" id="CP133613">
    <property type="protein sequence ID" value="WMV15350.1"/>
    <property type="molecule type" value="Genomic_DNA"/>
</dbReference>
<dbReference type="PANTHER" id="PTHR33116">
    <property type="entry name" value="REVERSE TRANSCRIPTASE ZINC-BINDING DOMAIN-CONTAINING PROTEIN-RELATED-RELATED"/>
    <property type="match status" value="1"/>
</dbReference>
<dbReference type="InterPro" id="IPR043502">
    <property type="entry name" value="DNA/RNA_pol_sf"/>
</dbReference>
<dbReference type="InterPro" id="IPR020847">
    <property type="entry name" value="AP_endonuclease_F1_BS"/>
</dbReference>
<dbReference type="InterPro" id="IPR000477">
    <property type="entry name" value="RT_dom"/>
</dbReference>
<evidence type="ECO:0000259" key="1">
    <source>
        <dbReference type="PROSITE" id="PS50878"/>
    </source>
</evidence>
<dbReference type="Gene3D" id="3.60.10.10">
    <property type="entry name" value="Endonuclease/exonuclease/phosphatase"/>
    <property type="match status" value="1"/>
</dbReference>
<feature type="domain" description="Reverse transcriptase" evidence="1">
    <location>
        <begin position="483"/>
        <end position="751"/>
    </location>
</feature>
<dbReference type="PROSITE" id="PS50878">
    <property type="entry name" value="RT_POL"/>
    <property type="match status" value="1"/>
</dbReference>
<dbReference type="SUPFAM" id="SSF56219">
    <property type="entry name" value="DNase I-like"/>
    <property type="match status" value="1"/>
</dbReference>
<dbReference type="Pfam" id="PF00078">
    <property type="entry name" value="RVT_1"/>
    <property type="match status" value="1"/>
</dbReference>
<dbReference type="Pfam" id="PF03372">
    <property type="entry name" value="Exo_endo_phos"/>
    <property type="match status" value="1"/>
</dbReference>
<evidence type="ECO:0000313" key="3">
    <source>
        <dbReference type="Proteomes" id="UP001234989"/>
    </source>
</evidence>
<dbReference type="Proteomes" id="UP001234989">
    <property type="component" value="Chromosome 2"/>
</dbReference>
<dbReference type="PANTHER" id="PTHR33116:SF85">
    <property type="entry name" value="REVERSE TRANSCRIPTASE ZINC-BINDING DOMAIN-CONTAINING PROTEIN"/>
    <property type="match status" value="1"/>
</dbReference>
<gene>
    <name evidence="2" type="ORF">MTR67_008735</name>
</gene>
<accession>A0AAF0Q4F6</accession>
<dbReference type="CDD" id="cd01650">
    <property type="entry name" value="RT_nLTR_like"/>
    <property type="match status" value="1"/>
</dbReference>
<dbReference type="AlphaFoldDB" id="A0AAF0Q4F6"/>
<name>A0AAF0Q4F6_SOLVR</name>
<protein>
    <recommendedName>
        <fullName evidence="1">Reverse transcriptase domain-containing protein</fullName>
    </recommendedName>
</protein>
<dbReference type="GO" id="GO:0003677">
    <property type="term" value="F:DNA binding"/>
    <property type="evidence" value="ECO:0007669"/>
    <property type="project" value="InterPro"/>
</dbReference>
<dbReference type="GO" id="GO:0004519">
    <property type="term" value="F:endonuclease activity"/>
    <property type="evidence" value="ECO:0007669"/>
    <property type="project" value="InterPro"/>
</dbReference>
<dbReference type="InterPro" id="IPR036691">
    <property type="entry name" value="Endo/exonu/phosph_ase_sf"/>
</dbReference>
<dbReference type="PROSITE" id="PS00726">
    <property type="entry name" value="AP_NUCLEASE_F1_1"/>
    <property type="match status" value="1"/>
</dbReference>
<keyword evidence="3" id="KW-1185">Reference proteome</keyword>
<evidence type="ECO:0000313" key="2">
    <source>
        <dbReference type="EMBL" id="WMV15350.1"/>
    </source>
</evidence>
<dbReference type="InterPro" id="IPR005135">
    <property type="entry name" value="Endo/exonuclease/phosphatase"/>
</dbReference>
<proteinExistence type="predicted"/>
<organism evidence="2 3">
    <name type="scientific">Solanum verrucosum</name>
    <dbReference type="NCBI Taxonomy" id="315347"/>
    <lineage>
        <taxon>Eukaryota</taxon>
        <taxon>Viridiplantae</taxon>
        <taxon>Streptophyta</taxon>
        <taxon>Embryophyta</taxon>
        <taxon>Tracheophyta</taxon>
        <taxon>Spermatophyta</taxon>
        <taxon>Magnoliopsida</taxon>
        <taxon>eudicotyledons</taxon>
        <taxon>Gunneridae</taxon>
        <taxon>Pentapetalae</taxon>
        <taxon>asterids</taxon>
        <taxon>lamiids</taxon>
        <taxon>Solanales</taxon>
        <taxon>Solanaceae</taxon>
        <taxon>Solanoideae</taxon>
        <taxon>Solaneae</taxon>
        <taxon>Solanum</taxon>
    </lineage>
</organism>
<sequence length="1167" mass="135752">MRIKILSWNVRSLNDSRKRSTIKSLLMKWKADIVCLQETKIEDWSQQLVNSLWGNRWASWAELQANGTRGGIIILWDKRFWKSVNIEPGTYSVSVILESIQEQFRWCYTGVYGPHTNSEREDLWYELASIRGTWDGQWVLGGDFNVCRFDYEKFNCHRRTRAMENFSETILDLGLMDLPLRGAQYTWSRGTGLLQALRIDRFLISSEWNDSFKTIKQVALPRVISDHKPLMLECGEWDSSSSYFKFENMWLQAEGFLDSVKNWWSSYEVEGSPDFVLVQKLKYLKKDISTWNKEVFGKLEEQRSQALNDLTNLEQSSEGRILSEAENAQMINLQTHLEQLAKIEEVSWRQKSRCLWLKDGDRNTKYFQSVANANRRYNSIDKLKIAEHVIEDKREIKEEILSYYQHLYTENEPWRPLARFENLARISEAESTWLEREFEEEEIFSVIKSCAPDKAPGPDGFTMAFFQHAWEIIKYEIIKALRHYHQHCHMVKSVNATFISLIPKKKGAIELRDYRPISPISSIYKITSKLLANRLKTVIGKLVSGSQNAFVRGRQISDAALIANEALDWKIKSGELGLLVKLDIEKAFDKVSWSYLLTILRQMGFGERWIRWMKFSITTVKYSIVVNRSPVGFFPPQRGIRQGDPISPFLFILAMEGLSKMIQKASSLHWIEPFKIGRDPTSQANVSHLLYAEDTLIFCGAERSQVMQLNLTLFIFEAISGLHMIMQKSTIYPVNEVLNLEELADIMGCNIGSFPSTYLGLPLGAQHKSTEIWTGVIGKFEKRLATWQMQYLSFGGRVTLINSVLDSLPTYYMALLPMPSEVIEKIDKIRRDFLWKGNREKHKFHLIKWEKVTQPKYQGGLGIKNLAAHNKSMMMKWLWRYNLEDAGLWKEVIIAKHGRLNQWCSNITTLPYGVGLWKSIRMLWVTFDQNAYFELGNGVLLKFWTDKWLGNTTLQEDFPDLFRIAQDPNSIIAANREGINWDIRFRRNMHDWEVNDLVDLFARLQHCHINLQAADKLKWGHQKGVYTVKEGYQQLCSRNPVIANWPWKLIWRTKLPPKRLKPPDTFFFIVRWPQNYGACFFVSLASIGPHPSLLRMHMRVGVYGKLTKPSRRSGIPACIFWCIWLERNKRCFDGESTALGILKTRCTVYPAVNAEQLQDFTNSLALA</sequence>
<reference evidence="2" key="1">
    <citation type="submission" date="2023-08" db="EMBL/GenBank/DDBJ databases">
        <title>A de novo genome assembly of Solanum verrucosum Schlechtendal, a Mexican diploid species geographically isolated from the other diploid A-genome species in potato relatives.</title>
        <authorList>
            <person name="Hosaka K."/>
        </authorList>
    </citation>
    <scope>NUCLEOTIDE SEQUENCE</scope>
    <source>
        <tissue evidence="2">Young leaves</tissue>
    </source>
</reference>
<dbReference type="SUPFAM" id="SSF56672">
    <property type="entry name" value="DNA/RNA polymerases"/>
    <property type="match status" value="1"/>
</dbReference>